<keyword evidence="8 12" id="KW-0067">ATP-binding</keyword>
<feature type="binding site" evidence="12">
    <location>
        <position position="271"/>
    </location>
    <ligand>
        <name>K(+)</name>
        <dbReference type="ChEBI" id="CHEBI:29103"/>
    </ligand>
</feature>
<evidence type="ECO:0000256" key="4">
    <source>
        <dbReference type="ARBA" id="ARBA00022679"/>
    </source>
</evidence>
<comment type="caution">
    <text evidence="14">The sequence shown here is derived from an EMBL/GenBank/DDBJ whole genome shotgun (WGS) entry which is preliminary data.</text>
</comment>
<evidence type="ECO:0000259" key="13">
    <source>
        <dbReference type="Pfam" id="PF00294"/>
    </source>
</evidence>
<sequence length="291" mass="29002">MGVVCVVGSINLDVMVRVDRNPEVGETVLGEAVARLPGGKGFNQAVAAGRSGAQTRFCGSVGDDPDGLFLRRALHDTGLDDAFLSVSKDLPTGMAHVAMLPESGNSIIVSQGANAALSARAAATAVDGADVVLAQLEVPASTVEVALAAGRVAGALNILNAAPTTGFTESLLAHVDVLVVNETEAAALGGVDALLGAGPESVIVTLGSQGSWWKSRAGDDLRVPAFAVDAVDTTGAGDAFCGALAAALSDGASMPEAMKRASAAGALVAMDLGAQTARLCVESLAELVATR</sequence>
<feature type="binding site" evidence="12">
    <location>
        <begin position="237"/>
        <end position="238"/>
    </location>
    <ligand>
        <name>ATP</name>
        <dbReference type="ChEBI" id="CHEBI:30616"/>
    </ligand>
</feature>
<comment type="pathway">
    <text evidence="12">Carbohydrate metabolism; D-ribose degradation; D-ribose 5-phosphate from beta-D-ribopyranose: step 2/2.</text>
</comment>
<dbReference type="PANTHER" id="PTHR10584:SF166">
    <property type="entry name" value="RIBOKINASE"/>
    <property type="match status" value="1"/>
</dbReference>
<dbReference type="HAMAP" id="MF_01987">
    <property type="entry name" value="Ribokinase"/>
    <property type="match status" value="1"/>
</dbReference>
<evidence type="ECO:0000313" key="15">
    <source>
        <dbReference type="Proteomes" id="UP001296993"/>
    </source>
</evidence>
<comment type="caution">
    <text evidence="12">Lacks conserved residue(s) required for the propagation of feature annotation.</text>
</comment>
<reference evidence="14 15" key="1">
    <citation type="submission" date="2021-03" db="EMBL/GenBank/DDBJ databases">
        <title>Sequencing the genomes of 1000 actinobacteria strains.</title>
        <authorList>
            <person name="Klenk H.-P."/>
        </authorList>
    </citation>
    <scope>NUCLEOTIDE SEQUENCE [LARGE SCALE GENOMIC DNA]</scope>
    <source>
        <strain evidence="14 15">DSM 15797</strain>
    </source>
</reference>
<keyword evidence="9 12" id="KW-0460">Magnesium</keyword>
<dbReference type="RefSeq" id="WP_342592831.1">
    <property type="nucleotide sequence ID" value="NZ_BAAAJY010000001.1"/>
</dbReference>
<accession>A0ABS4XHW7</accession>
<dbReference type="SUPFAM" id="SSF53613">
    <property type="entry name" value="Ribokinase-like"/>
    <property type="match status" value="1"/>
</dbReference>
<comment type="catalytic activity">
    <reaction evidence="12">
        <text>D-ribose + ATP = D-ribose 5-phosphate + ADP + H(+)</text>
        <dbReference type="Rhea" id="RHEA:13697"/>
        <dbReference type="ChEBI" id="CHEBI:15378"/>
        <dbReference type="ChEBI" id="CHEBI:30616"/>
        <dbReference type="ChEBI" id="CHEBI:47013"/>
        <dbReference type="ChEBI" id="CHEBI:78346"/>
        <dbReference type="ChEBI" id="CHEBI:456216"/>
        <dbReference type="EC" id="2.7.1.15"/>
    </reaction>
</comment>
<dbReference type="CDD" id="cd01174">
    <property type="entry name" value="ribokinase"/>
    <property type="match status" value="1"/>
</dbReference>
<dbReference type="InterPro" id="IPR029056">
    <property type="entry name" value="Ribokinase-like"/>
</dbReference>
<comment type="subcellular location">
    <subcellularLocation>
        <location evidence="12">Cytoplasm</location>
    </subcellularLocation>
</comment>
<dbReference type="InterPro" id="IPR011877">
    <property type="entry name" value="Ribokinase"/>
</dbReference>
<dbReference type="InterPro" id="IPR002173">
    <property type="entry name" value="Carboh/pur_kinase_PfkB_CS"/>
</dbReference>
<evidence type="ECO:0000256" key="6">
    <source>
        <dbReference type="ARBA" id="ARBA00022741"/>
    </source>
</evidence>
<feature type="binding site" evidence="12">
    <location>
        <position position="232"/>
    </location>
    <ligand>
        <name>K(+)</name>
        <dbReference type="ChEBI" id="CHEBI:29103"/>
    </ligand>
</feature>
<dbReference type="EMBL" id="JAGIOF010000001">
    <property type="protein sequence ID" value="MBP2388065.1"/>
    <property type="molecule type" value="Genomic_DNA"/>
</dbReference>
<dbReference type="Proteomes" id="UP001296993">
    <property type="component" value="Unassembled WGS sequence"/>
</dbReference>
<feature type="binding site" evidence="12">
    <location>
        <position position="238"/>
    </location>
    <ligand>
        <name>substrate</name>
    </ligand>
</feature>
<evidence type="ECO:0000256" key="2">
    <source>
        <dbReference type="ARBA" id="ARBA00012035"/>
    </source>
</evidence>
<keyword evidence="15" id="KW-1185">Reference proteome</keyword>
<comment type="function">
    <text evidence="12">Catalyzes the phosphorylation of ribose at O-5 in a reaction requiring ATP and magnesium. The resulting D-ribose-5-phosphate can then be used either for sythesis of nucleotides, histidine, and tryptophan, or as a component of the pentose phosphate pathway.</text>
</comment>
<comment type="similarity">
    <text evidence="1">Belongs to the carbohydrate kinase pfkB family.</text>
</comment>
<keyword evidence="5 12" id="KW-0479">Metal-binding</keyword>
<organism evidence="14 15">
    <name type="scientific">Paeniglutamicibacter kerguelensis</name>
    <dbReference type="NCBI Taxonomy" id="254788"/>
    <lineage>
        <taxon>Bacteria</taxon>
        <taxon>Bacillati</taxon>
        <taxon>Actinomycetota</taxon>
        <taxon>Actinomycetes</taxon>
        <taxon>Micrococcales</taxon>
        <taxon>Micrococcaceae</taxon>
        <taxon>Paeniglutamicibacter</taxon>
    </lineage>
</organism>
<dbReference type="PANTHER" id="PTHR10584">
    <property type="entry name" value="SUGAR KINASE"/>
    <property type="match status" value="1"/>
</dbReference>
<evidence type="ECO:0000256" key="1">
    <source>
        <dbReference type="ARBA" id="ARBA00005380"/>
    </source>
</evidence>
<dbReference type="EC" id="2.7.1.15" evidence="2 12"/>
<feature type="binding site" evidence="12">
    <location>
        <position position="137"/>
    </location>
    <ligand>
        <name>substrate</name>
    </ligand>
</feature>
<dbReference type="InterPro" id="IPR011611">
    <property type="entry name" value="PfkB_dom"/>
</dbReference>
<evidence type="ECO:0000256" key="7">
    <source>
        <dbReference type="ARBA" id="ARBA00022777"/>
    </source>
</evidence>
<evidence type="ECO:0000256" key="12">
    <source>
        <dbReference type="HAMAP-Rule" id="MF_01987"/>
    </source>
</evidence>
<evidence type="ECO:0000256" key="9">
    <source>
        <dbReference type="ARBA" id="ARBA00022842"/>
    </source>
</evidence>
<comment type="cofactor">
    <cofactor evidence="12">
        <name>Mg(2+)</name>
        <dbReference type="ChEBI" id="CHEBI:18420"/>
    </cofactor>
    <text evidence="12">Requires a divalent cation, most likely magnesium in vivo, as an electrophilic catalyst to aid phosphoryl group transfer. It is the chelate of the metal and the nucleotide that is the actual substrate.</text>
</comment>
<feature type="binding site" evidence="12">
    <location>
        <position position="181"/>
    </location>
    <ligand>
        <name>ATP</name>
        <dbReference type="ChEBI" id="CHEBI:30616"/>
    </ligand>
</feature>
<evidence type="ECO:0000256" key="10">
    <source>
        <dbReference type="ARBA" id="ARBA00022958"/>
    </source>
</evidence>
<keyword evidence="12" id="KW-0963">Cytoplasm</keyword>
<dbReference type="Gene3D" id="3.40.1190.20">
    <property type="match status" value="1"/>
</dbReference>
<dbReference type="PROSITE" id="PS00584">
    <property type="entry name" value="PFKB_KINASES_2"/>
    <property type="match status" value="1"/>
</dbReference>
<feature type="binding site" evidence="12">
    <location>
        <position position="234"/>
    </location>
    <ligand>
        <name>K(+)</name>
        <dbReference type="ChEBI" id="CHEBI:29103"/>
    </ligand>
</feature>
<feature type="active site" description="Proton acceptor" evidence="12">
    <location>
        <position position="238"/>
    </location>
</feature>
<feature type="binding site" evidence="12">
    <location>
        <position position="268"/>
    </location>
    <ligand>
        <name>K(+)</name>
        <dbReference type="ChEBI" id="CHEBI:29103"/>
    </ligand>
</feature>
<keyword evidence="10 12" id="KW-0630">Potassium</keyword>
<comment type="activity regulation">
    <text evidence="12">Activated by a monovalent cation that binds near, but not in, the active site. The most likely occupant of the site in vivo is potassium. Ion binding induces a conformational change that may alter substrate affinity.</text>
</comment>
<gene>
    <name evidence="12" type="primary">rbsK</name>
    <name evidence="14" type="ORF">JOF47_003576</name>
</gene>
<dbReference type="InterPro" id="IPR002139">
    <property type="entry name" value="Ribo/fructo_kinase"/>
</dbReference>
<feature type="binding site" evidence="12">
    <location>
        <begin position="205"/>
        <end position="210"/>
    </location>
    <ligand>
        <name>ATP</name>
        <dbReference type="ChEBI" id="CHEBI:30616"/>
    </ligand>
</feature>
<evidence type="ECO:0000256" key="3">
    <source>
        <dbReference type="ARBA" id="ARBA00016943"/>
    </source>
</evidence>
<feature type="binding site" evidence="12">
    <location>
        <begin position="11"/>
        <end position="13"/>
    </location>
    <ligand>
        <name>substrate</name>
    </ligand>
</feature>
<proteinExistence type="inferred from homology"/>
<keyword evidence="11 12" id="KW-0119">Carbohydrate metabolism</keyword>
<keyword evidence="4 12" id="KW-0808">Transferase</keyword>
<keyword evidence="6 12" id="KW-0547">Nucleotide-binding</keyword>
<comment type="similarity">
    <text evidence="12">Belongs to the carbohydrate kinase PfkB family. Ribokinase subfamily.</text>
</comment>
<dbReference type="PRINTS" id="PR00990">
    <property type="entry name" value="RIBOKINASE"/>
</dbReference>
<dbReference type="GO" id="GO:0004747">
    <property type="term" value="F:ribokinase activity"/>
    <property type="evidence" value="ECO:0007669"/>
    <property type="project" value="UniProtKB-EC"/>
</dbReference>
<comment type="subunit">
    <text evidence="12">Homodimer.</text>
</comment>
<name>A0ABS4XHW7_9MICC</name>
<keyword evidence="7 12" id="KW-0418">Kinase</keyword>
<evidence type="ECO:0000256" key="8">
    <source>
        <dbReference type="ARBA" id="ARBA00022840"/>
    </source>
</evidence>
<dbReference type="Pfam" id="PF00294">
    <property type="entry name" value="PfkB"/>
    <property type="match status" value="1"/>
</dbReference>
<feature type="binding site" evidence="12">
    <location>
        <begin position="39"/>
        <end position="43"/>
    </location>
    <ligand>
        <name>substrate</name>
    </ligand>
</feature>
<feature type="domain" description="Carbohydrate kinase PfkB" evidence="13">
    <location>
        <begin position="4"/>
        <end position="276"/>
    </location>
</feature>
<evidence type="ECO:0000256" key="11">
    <source>
        <dbReference type="ARBA" id="ARBA00023277"/>
    </source>
</evidence>
<evidence type="ECO:0000256" key="5">
    <source>
        <dbReference type="ARBA" id="ARBA00022723"/>
    </source>
</evidence>
<feature type="binding site" evidence="12">
    <location>
        <position position="273"/>
    </location>
    <ligand>
        <name>K(+)</name>
        <dbReference type="ChEBI" id="CHEBI:29103"/>
    </ligand>
</feature>
<evidence type="ECO:0000313" key="14">
    <source>
        <dbReference type="EMBL" id="MBP2388065.1"/>
    </source>
</evidence>
<protein>
    <recommendedName>
        <fullName evidence="3 12">Ribokinase</fullName>
        <shortName evidence="12">RK</shortName>
        <ecNumber evidence="2 12">2.7.1.15</ecNumber>
    </recommendedName>
</protein>